<dbReference type="PANTHER" id="PTHR42912">
    <property type="entry name" value="METHYLTRANSFERASE"/>
    <property type="match status" value="1"/>
</dbReference>
<comment type="caution">
    <text evidence="2">The sequence shown here is derived from an EMBL/GenBank/DDBJ whole genome shotgun (WGS) entry which is preliminary data.</text>
</comment>
<dbReference type="Proteomes" id="UP000240912">
    <property type="component" value="Unassembled WGS sequence"/>
</dbReference>
<protein>
    <submittedName>
        <fullName evidence="2">SAM-dependent methyltransferase</fullName>
    </submittedName>
</protein>
<feature type="domain" description="Methyltransferase type 11" evidence="1">
    <location>
        <begin position="77"/>
        <end position="170"/>
    </location>
</feature>
<keyword evidence="2" id="KW-0489">Methyltransferase</keyword>
<evidence type="ECO:0000259" key="1">
    <source>
        <dbReference type="Pfam" id="PF08241"/>
    </source>
</evidence>
<proteinExistence type="predicted"/>
<dbReference type="Pfam" id="PF08241">
    <property type="entry name" value="Methyltransf_11"/>
    <property type="match status" value="1"/>
</dbReference>
<organism evidence="2 3">
    <name type="scientific">Pedobacter yulinensis</name>
    <dbReference type="NCBI Taxonomy" id="2126353"/>
    <lineage>
        <taxon>Bacteria</taxon>
        <taxon>Pseudomonadati</taxon>
        <taxon>Bacteroidota</taxon>
        <taxon>Sphingobacteriia</taxon>
        <taxon>Sphingobacteriales</taxon>
        <taxon>Sphingobacteriaceae</taxon>
        <taxon>Pedobacter</taxon>
    </lineage>
</organism>
<dbReference type="Gene3D" id="3.40.50.150">
    <property type="entry name" value="Vaccinia Virus protein VP39"/>
    <property type="match status" value="1"/>
</dbReference>
<reference evidence="2 3" key="1">
    <citation type="submission" date="2018-03" db="EMBL/GenBank/DDBJ databases">
        <authorList>
            <person name="Keele B.F."/>
        </authorList>
    </citation>
    <scope>NUCLEOTIDE SEQUENCE [LARGE SCALE GENOMIC DNA]</scope>
    <source>
        <strain evidence="2 3">YL28-9</strain>
    </source>
</reference>
<dbReference type="CDD" id="cd02440">
    <property type="entry name" value="AdoMet_MTases"/>
    <property type="match status" value="1"/>
</dbReference>
<dbReference type="InterPro" id="IPR013216">
    <property type="entry name" value="Methyltransf_11"/>
</dbReference>
<dbReference type="AlphaFoldDB" id="A0A2T3HM72"/>
<dbReference type="SUPFAM" id="SSF53335">
    <property type="entry name" value="S-adenosyl-L-methionine-dependent methyltransferases"/>
    <property type="match status" value="1"/>
</dbReference>
<dbReference type="InterPro" id="IPR029063">
    <property type="entry name" value="SAM-dependent_MTases_sf"/>
</dbReference>
<dbReference type="PANTHER" id="PTHR42912:SF93">
    <property type="entry name" value="N6-ADENOSINE-METHYLTRANSFERASE TMT1A"/>
    <property type="match status" value="1"/>
</dbReference>
<evidence type="ECO:0000313" key="3">
    <source>
        <dbReference type="Proteomes" id="UP000240912"/>
    </source>
</evidence>
<sequence length="260" mass="29065">MTRTPAGQLTVRRFHQLAKDNYMSTMDSSRSLSYSNYADPGFVQKYAASIRDNAWNAFYERPASLSLLPPLKDLDVLDAGCGPGAVSQLLVQAGARVTAADYSAPMLEATLAATGNAVTCLLQDLNEPLVLDDASFDAIYCALVIHYVDDLHLLFSEFARVLRPQGVLVFSTDHPENPLLSGREPERKHFSEVEWASFSVRMQVYQRPWREIEQACLANGLHIEQVLEPKPLAEAEQTDPEAYAYLSKNKHFICVRTVKR</sequence>
<keyword evidence="3" id="KW-1185">Reference proteome</keyword>
<gene>
    <name evidence="2" type="ORF">C7T94_13515</name>
</gene>
<accession>A0A2T3HM72</accession>
<dbReference type="RefSeq" id="WP_162618684.1">
    <property type="nucleotide sequence ID" value="NZ_KZ686269.1"/>
</dbReference>
<dbReference type="GO" id="GO:0008757">
    <property type="term" value="F:S-adenosylmethionine-dependent methyltransferase activity"/>
    <property type="evidence" value="ECO:0007669"/>
    <property type="project" value="InterPro"/>
</dbReference>
<evidence type="ECO:0000313" key="2">
    <source>
        <dbReference type="EMBL" id="PST83558.1"/>
    </source>
</evidence>
<dbReference type="InterPro" id="IPR050508">
    <property type="entry name" value="Methyltransf_Superfamily"/>
</dbReference>
<dbReference type="GO" id="GO:0032259">
    <property type="term" value="P:methylation"/>
    <property type="evidence" value="ECO:0007669"/>
    <property type="project" value="UniProtKB-KW"/>
</dbReference>
<name>A0A2T3HM72_9SPHI</name>
<keyword evidence="2" id="KW-0808">Transferase</keyword>
<dbReference type="EMBL" id="PYLS01000005">
    <property type="protein sequence ID" value="PST83558.1"/>
    <property type="molecule type" value="Genomic_DNA"/>
</dbReference>